<dbReference type="InterPro" id="IPR009305">
    <property type="entry name" value="Mpo1-like"/>
</dbReference>
<evidence type="ECO:0000256" key="1">
    <source>
        <dbReference type="SAM" id="Phobius"/>
    </source>
</evidence>
<sequence>MSDKKYQSFEEFYPFYLSQHGNGVCRSLHYLGSAIALFCLSLCVKHGELIYLLYGLLGGYGCAWIGHFFFEKNEPATFQYPWYSFLGDWRMLWDFLTGKLK</sequence>
<keyword evidence="1" id="KW-0472">Membrane</keyword>
<dbReference type="PANTHER" id="PTHR34205:SF2">
    <property type="entry name" value="DUF962 DOMAIN-CONTAINING PROTEIN"/>
    <property type="match status" value="1"/>
</dbReference>
<evidence type="ECO:0000313" key="3">
    <source>
        <dbReference type="Proteomes" id="UP001157133"/>
    </source>
</evidence>
<evidence type="ECO:0008006" key="4">
    <source>
        <dbReference type="Google" id="ProtNLM"/>
    </source>
</evidence>
<comment type="caution">
    <text evidence="2">The sequence shown here is derived from an EMBL/GenBank/DDBJ whole genome shotgun (WGS) entry which is preliminary data.</text>
</comment>
<proteinExistence type="predicted"/>
<evidence type="ECO:0000313" key="2">
    <source>
        <dbReference type="EMBL" id="GLX81151.1"/>
    </source>
</evidence>
<dbReference type="PANTHER" id="PTHR34205">
    <property type="entry name" value="TRANSMEMBRANE PROTEIN"/>
    <property type="match status" value="1"/>
</dbReference>
<dbReference type="EMBL" id="BSSU01000003">
    <property type="protein sequence ID" value="GLX81151.1"/>
    <property type="molecule type" value="Genomic_DNA"/>
</dbReference>
<protein>
    <recommendedName>
        <fullName evidence="4">DUF962 domain-containing protein</fullName>
    </recommendedName>
</protein>
<accession>A0ABQ6H2Q3</accession>
<dbReference type="RefSeq" id="WP_284206479.1">
    <property type="nucleotide sequence ID" value="NZ_BSSU01000003.1"/>
</dbReference>
<reference evidence="2 3" key="1">
    <citation type="submission" date="2023-03" db="EMBL/GenBank/DDBJ databases">
        <title>Draft genome sequence of Thalassotalea eurytherma JCM 18482T.</title>
        <authorList>
            <person name="Sawabe T."/>
        </authorList>
    </citation>
    <scope>NUCLEOTIDE SEQUENCE [LARGE SCALE GENOMIC DNA]</scope>
    <source>
        <strain evidence="2 3">JCM 18482</strain>
    </source>
</reference>
<feature type="transmembrane region" description="Helical" evidence="1">
    <location>
        <begin position="51"/>
        <end position="70"/>
    </location>
</feature>
<gene>
    <name evidence="2" type="ORF">theurythT_06030</name>
</gene>
<name>A0ABQ6H2Q3_9GAMM</name>
<feature type="transmembrane region" description="Helical" evidence="1">
    <location>
        <begin position="27"/>
        <end position="44"/>
    </location>
</feature>
<keyword evidence="1" id="KW-0812">Transmembrane</keyword>
<dbReference type="Proteomes" id="UP001157133">
    <property type="component" value="Unassembled WGS sequence"/>
</dbReference>
<organism evidence="2 3">
    <name type="scientific">Thalassotalea eurytherma</name>
    <dbReference type="NCBI Taxonomy" id="1144278"/>
    <lineage>
        <taxon>Bacteria</taxon>
        <taxon>Pseudomonadati</taxon>
        <taxon>Pseudomonadota</taxon>
        <taxon>Gammaproteobacteria</taxon>
        <taxon>Alteromonadales</taxon>
        <taxon>Colwelliaceae</taxon>
        <taxon>Thalassotalea</taxon>
    </lineage>
</organism>
<keyword evidence="3" id="KW-1185">Reference proteome</keyword>
<dbReference type="Pfam" id="PF06127">
    <property type="entry name" value="Mpo1-like"/>
    <property type="match status" value="1"/>
</dbReference>
<keyword evidence="1" id="KW-1133">Transmembrane helix</keyword>